<keyword evidence="5" id="KW-0804">Transcription</keyword>
<dbReference type="EMBL" id="KQ998113">
    <property type="protein sequence ID" value="KZV43472.1"/>
    <property type="molecule type" value="Genomic_DNA"/>
</dbReference>
<name>A0A2Z7C9P5_9LAMI</name>
<keyword evidence="2" id="KW-0611">Plant defense</keyword>
<dbReference type="PANTHER" id="PTHR31190">
    <property type="entry name" value="DNA-BINDING DOMAIN"/>
    <property type="match status" value="1"/>
</dbReference>
<dbReference type="FunFam" id="3.30.730.10:FF:000001">
    <property type="entry name" value="Ethylene-responsive transcription factor 2"/>
    <property type="match status" value="1"/>
</dbReference>
<dbReference type="Pfam" id="PF00847">
    <property type="entry name" value="AP2"/>
    <property type="match status" value="1"/>
</dbReference>
<dbReference type="GO" id="GO:0003700">
    <property type="term" value="F:DNA-binding transcription factor activity"/>
    <property type="evidence" value="ECO:0007669"/>
    <property type="project" value="InterPro"/>
</dbReference>
<protein>
    <recommendedName>
        <fullName evidence="8">AP2/ERF domain-containing protein</fullName>
    </recommendedName>
</protein>
<keyword evidence="6" id="KW-0539">Nucleus</keyword>
<dbReference type="Proteomes" id="UP000250235">
    <property type="component" value="Unassembled WGS sequence"/>
</dbReference>
<dbReference type="Gene3D" id="3.30.730.10">
    <property type="entry name" value="AP2/ERF domain"/>
    <property type="match status" value="1"/>
</dbReference>
<dbReference type="AlphaFoldDB" id="A0A2Z7C9P5"/>
<reference evidence="9 10" key="1">
    <citation type="journal article" date="2015" name="Proc. Natl. Acad. Sci. U.S.A.">
        <title>The resurrection genome of Boea hygrometrica: A blueprint for survival of dehydration.</title>
        <authorList>
            <person name="Xiao L."/>
            <person name="Yang G."/>
            <person name="Zhang L."/>
            <person name="Yang X."/>
            <person name="Zhao S."/>
            <person name="Ji Z."/>
            <person name="Zhou Q."/>
            <person name="Hu M."/>
            <person name="Wang Y."/>
            <person name="Chen M."/>
            <person name="Xu Y."/>
            <person name="Jin H."/>
            <person name="Xiao X."/>
            <person name="Hu G."/>
            <person name="Bao F."/>
            <person name="Hu Y."/>
            <person name="Wan P."/>
            <person name="Li L."/>
            <person name="Deng X."/>
            <person name="Kuang T."/>
            <person name="Xiang C."/>
            <person name="Zhu J.K."/>
            <person name="Oliver M.J."/>
            <person name="He Y."/>
        </authorList>
    </citation>
    <scope>NUCLEOTIDE SEQUENCE [LARGE SCALE GENOMIC DNA]</scope>
    <source>
        <strain evidence="10">cv. XS01</strain>
    </source>
</reference>
<dbReference type="GO" id="GO:0005634">
    <property type="term" value="C:nucleus"/>
    <property type="evidence" value="ECO:0007669"/>
    <property type="project" value="UniProtKB-SubCell"/>
</dbReference>
<keyword evidence="10" id="KW-1185">Reference proteome</keyword>
<feature type="region of interest" description="Disordered" evidence="7">
    <location>
        <begin position="68"/>
        <end position="99"/>
    </location>
</feature>
<dbReference type="OrthoDB" id="668733at2759"/>
<feature type="compositionally biased region" description="Basic and acidic residues" evidence="7">
    <location>
        <begin position="68"/>
        <end position="90"/>
    </location>
</feature>
<evidence type="ECO:0000256" key="6">
    <source>
        <dbReference type="ARBA" id="ARBA00023242"/>
    </source>
</evidence>
<dbReference type="SMART" id="SM00380">
    <property type="entry name" value="AP2"/>
    <property type="match status" value="1"/>
</dbReference>
<dbReference type="CDD" id="cd00018">
    <property type="entry name" value="AP2"/>
    <property type="match status" value="1"/>
</dbReference>
<dbReference type="InterPro" id="IPR016177">
    <property type="entry name" value="DNA-bd_dom_sf"/>
</dbReference>
<evidence type="ECO:0000256" key="4">
    <source>
        <dbReference type="ARBA" id="ARBA00023125"/>
    </source>
</evidence>
<gene>
    <name evidence="9" type="ORF">F511_09915</name>
</gene>
<comment type="subcellular location">
    <subcellularLocation>
        <location evidence="1">Nucleus</location>
    </subcellularLocation>
</comment>
<dbReference type="PANTHER" id="PTHR31190:SF480">
    <property type="entry name" value="ETHYLENE-RESPONSIVE TRANSCRIPTION FACTOR RAP2-12"/>
    <property type="match status" value="1"/>
</dbReference>
<organism evidence="9 10">
    <name type="scientific">Dorcoceras hygrometricum</name>
    <dbReference type="NCBI Taxonomy" id="472368"/>
    <lineage>
        <taxon>Eukaryota</taxon>
        <taxon>Viridiplantae</taxon>
        <taxon>Streptophyta</taxon>
        <taxon>Embryophyta</taxon>
        <taxon>Tracheophyta</taxon>
        <taxon>Spermatophyta</taxon>
        <taxon>Magnoliopsida</taxon>
        <taxon>eudicotyledons</taxon>
        <taxon>Gunneridae</taxon>
        <taxon>Pentapetalae</taxon>
        <taxon>asterids</taxon>
        <taxon>lamiids</taxon>
        <taxon>Lamiales</taxon>
        <taxon>Gesneriaceae</taxon>
        <taxon>Didymocarpoideae</taxon>
        <taxon>Trichosporeae</taxon>
        <taxon>Loxocarpinae</taxon>
        <taxon>Dorcoceras</taxon>
    </lineage>
</organism>
<sequence length="333" mass="37462">MCGGAILSDILQPVRASRRLTVTPDMLWGRGAADLYQNKYRSNPVRSWSIADFDHDLEAEYKDYSDHHEEEFDVQKKSASKFDDDAEKSSNRKRKNQYRGIRQRPWGKWAAEIRDPSKGVRVWLGTFNTAEEAAQAYDAEARRIRGKKAKLNFPEDAPASASRKTLEINYGKVSPKECSDLVHANTNQNFIKSNDYSDSLDLPEHNPQMMQGSNSFDSFDPFGCSDFGWGENHGETPEISSILSAVVADDLSLLMEDANPVKKVECTSHDLPSSNGRNLSNKIPEDASDFDYQMKLSQMPYDNDSNWDSSIDAFLEGAFWTLDDISPSMMGGV</sequence>
<keyword evidence="4" id="KW-0238">DNA-binding</keyword>
<dbReference type="GO" id="GO:0009873">
    <property type="term" value="P:ethylene-activated signaling pathway"/>
    <property type="evidence" value="ECO:0007669"/>
    <property type="project" value="InterPro"/>
</dbReference>
<evidence type="ECO:0000256" key="2">
    <source>
        <dbReference type="ARBA" id="ARBA00022821"/>
    </source>
</evidence>
<evidence type="ECO:0000256" key="5">
    <source>
        <dbReference type="ARBA" id="ARBA00023163"/>
    </source>
</evidence>
<dbReference type="PROSITE" id="PS51032">
    <property type="entry name" value="AP2_ERF"/>
    <property type="match status" value="1"/>
</dbReference>
<dbReference type="GO" id="GO:0006952">
    <property type="term" value="P:defense response"/>
    <property type="evidence" value="ECO:0007669"/>
    <property type="project" value="UniProtKB-KW"/>
</dbReference>
<dbReference type="InterPro" id="IPR001471">
    <property type="entry name" value="AP2/ERF_dom"/>
</dbReference>
<dbReference type="GO" id="GO:0003677">
    <property type="term" value="F:DNA binding"/>
    <property type="evidence" value="ECO:0007669"/>
    <property type="project" value="UniProtKB-KW"/>
</dbReference>
<evidence type="ECO:0000313" key="9">
    <source>
        <dbReference type="EMBL" id="KZV43472.1"/>
    </source>
</evidence>
<accession>A0A2Z7C9P5</accession>
<evidence type="ECO:0000256" key="1">
    <source>
        <dbReference type="ARBA" id="ARBA00004123"/>
    </source>
</evidence>
<evidence type="ECO:0000256" key="7">
    <source>
        <dbReference type="SAM" id="MobiDB-lite"/>
    </source>
</evidence>
<evidence type="ECO:0000313" key="10">
    <source>
        <dbReference type="Proteomes" id="UP000250235"/>
    </source>
</evidence>
<feature type="domain" description="AP2/ERF" evidence="8">
    <location>
        <begin position="97"/>
        <end position="154"/>
    </location>
</feature>
<dbReference type="PRINTS" id="PR00367">
    <property type="entry name" value="ETHRSPELEMNT"/>
</dbReference>
<proteinExistence type="predicted"/>
<evidence type="ECO:0000259" key="8">
    <source>
        <dbReference type="PROSITE" id="PS51032"/>
    </source>
</evidence>
<evidence type="ECO:0000256" key="3">
    <source>
        <dbReference type="ARBA" id="ARBA00023015"/>
    </source>
</evidence>
<dbReference type="InterPro" id="IPR044808">
    <property type="entry name" value="ERF_plant"/>
</dbReference>
<dbReference type="SUPFAM" id="SSF54171">
    <property type="entry name" value="DNA-binding domain"/>
    <property type="match status" value="1"/>
</dbReference>
<dbReference type="InterPro" id="IPR036955">
    <property type="entry name" value="AP2/ERF_dom_sf"/>
</dbReference>
<keyword evidence="3" id="KW-0805">Transcription regulation</keyword>